<proteinExistence type="predicted"/>
<dbReference type="Proteomes" id="UP001057402">
    <property type="component" value="Chromosome 9"/>
</dbReference>
<comment type="caution">
    <text evidence="1">The sequence shown here is derived from an EMBL/GenBank/DDBJ whole genome shotgun (WGS) entry which is preliminary data.</text>
</comment>
<accession>A0ACB9MPV2</accession>
<dbReference type="EMBL" id="CM042888">
    <property type="protein sequence ID" value="KAI4325950.1"/>
    <property type="molecule type" value="Genomic_DNA"/>
</dbReference>
<evidence type="ECO:0000313" key="2">
    <source>
        <dbReference type="Proteomes" id="UP001057402"/>
    </source>
</evidence>
<protein>
    <submittedName>
        <fullName evidence="1">Uncharacterized protein</fullName>
    </submittedName>
</protein>
<organism evidence="1 2">
    <name type="scientific">Melastoma candidum</name>
    <dbReference type="NCBI Taxonomy" id="119954"/>
    <lineage>
        <taxon>Eukaryota</taxon>
        <taxon>Viridiplantae</taxon>
        <taxon>Streptophyta</taxon>
        <taxon>Embryophyta</taxon>
        <taxon>Tracheophyta</taxon>
        <taxon>Spermatophyta</taxon>
        <taxon>Magnoliopsida</taxon>
        <taxon>eudicotyledons</taxon>
        <taxon>Gunneridae</taxon>
        <taxon>Pentapetalae</taxon>
        <taxon>rosids</taxon>
        <taxon>malvids</taxon>
        <taxon>Myrtales</taxon>
        <taxon>Melastomataceae</taxon>
        <taxon>Melastomatoideae</taxon>
        <taxon>Melastomateae</taxon>
        <taxon>Melastoma</taxon>
    </lineage>
</organism>
<keyword evidence="2" id="KW-1185">Reference proteome</keyword>
<name>A0ACB9MPV2_9MYRT</name>
<reference evidence="2" key="1">
    <citation type="journal article" date="2023" name="Front. Plant Sci.">
        <title>Chromosomal-level genome assembly of Melastoma candidum provides insights into trichome evolution.</title>
        <authorList>
            <person name="Zhong Y."/>
            <person name="Wu W."/>
            <person name="Sun C."/>
            <person name="Zou P."/>
            <person name="Liu Y."/>
            <person name="Dai S."/>
            <person name="Zhou R."/>
        </authorList>
    </citation>
    <scope>NUCLEOTIDE SEQUENCE [LARGE SCALE GENOMIC DNA]</scope>
</reference>
<sequence length="1009" mass="112815">MAEQHDRRFCLPGQLDMKQILLEAQYRWLRPIEICQILQNYKQFQIAPEPANKPPSGSLFLFNKKVLRYFRKDGHNWRKRGDGKTVKEAHEKLKAGRVDVLHCYYAHGEQDESFQRRTYWMLEEAFSHIVLVHYLELKGSKINAHRLNETDGYLPFRETGTVERNYDMKSSLSSNFKQSNYQIHSQTMDTTCSNGIQVSEYEDVESAYNNQPISGTHNSVRKEENEKRNPENGSTDPYYAMHGPHPNEYYGGQVPVIPELGLISRGEAVRFGNHANDLWSADEKLLGDLLQVYGAVSQEEVKCSDPLISGEPSTMTAREKADISELSVEPSIMTQSSPLRLERSNHLFVPRSRFSDVLAEEGLKKIDSFNRWMSKELGDDILLPQSTPGTFWATTDGDATFQSSDPSREQDNNYMLDPLISQEQLFSITDISPSWTYVGSVIQVLITGRLLKRLKEAEVFQWSCMFGEVEVPAEVIADGVLHCCAPMHEEGRVPFYITCSNRLACSEIREFQYRGKKSYGDGGSSDNGNAVDLLNSRFAKLLCLDTPCSADVDLADQSENTELSRNIDSLIDEDCGGWDDLLMLAANELSPEILKEQACQNLLKQKLCEWLIRKSAEGGKGASVLDEGGQGVLHLASALGYDWALQQTVMAGVSIDFRDANGWTALHWAASCGREGTVASLISLGASPGALTNPCSVHPSGRTPADLASDNGHKGISGFLAESDLSVHLSLLNLHNNEGQMVDKSGVTAILMERNSIQSGDGESSSHLSLKNSLSAVCNATQAAARIHQAFRMMSFQRKQSRGLGNDKFGMSDESALSLIASKTYIPGKGDDPLHTAATRIQNKFRGWKGRKEFLITRKRIVTIQAHFRGHKARKNHKKIIWSVGILEKVILRWRRKRNGLRSFAPKAVTGASNAQDASKSEDDDDFLRQGRKQTEERLQKALARVKSMAQYPDARDQYSRLSKVVSEMRLSKALQEKYASSSNGIEETPGFDDLIDIEQLLEMPYPGI</sequence>
<evidence type="ECO:0000313" key="1">
    <source>
        <dbReference type="EMBL" id="KAI4325950.1"/>
    </source>
</evidence>
<gene>
    <name evidence="1" type="ORF">MLD38_031308</name>
</gene>